<keyword evidence="2" id="KW-0479">Metal-binding</keyword>
<dbReference type="InterPro" id="IPR015797">
    <property type="entry name" value="NUDIX_hydrolase-like_dom_sf"/>
</dbReference>
<name>G4ZX86_PHYSP</name>
<dbReference type="GeneID" id="20648866"/>
<evidence type="ECO:0000256" key="2">
    <source>
        <dbReference type="ARBA" id="ARBA00022723"/>
    </source>
</evidence>
<reference evidence="5 6" key="1">
    <citation type="journal article" date="2006" name="Science">
        <title>Phytophthora genome sequences uncover evolutionary origins and mechanisms of pathogenesis.</title>
        <authorList>
            <person name="Tyler B.M."/>
            <person name="Tripathy S."/>
            <person name="Zhang X."/>
            <person name="Dehal P."/>
            <person name="Jiang R.H."/>
            <person name="Aerts A."/>
            <person name="Arredondo F.D."/>
            <person name="Baxter L."/>
            <person name="Bensasson D."/>
            <person name="Beynon J.L."/>
            <person name="Chapman J."/>
            <person name="Damasceno C.M."/>
            <person name="Dorrance A.E."/>
            <person name="Dou D."/>
            <person name="Dickerman A.W."/>
            <person name="Dubchak I.L."/>
            <person name="Garbelotto M."/>
            <person name="Gijzen M."/>
            <person name="Gordon S.G."/>
            <person name="Govers F."/>
            <person name="Grunwald N.J."/>
            <person name="Huang W."/>
            <person name="Ivors K.L."/>
            <person name="Jones R.W."/>
            <person name="Kamoun S."/>
            <person name="Krampis K."/>
            <person name="Lamour K.H."/>
            <person name="Lee M.K."/>
            <person name="McDonald W.H."/>
            <person name="Medina M."/>
            <person name="Meijer H.J."/>
            <person name="Nordberg E.K."/>
            <person name="Maclean D.J."/>
            <person name="Ospina-Giraldo M.D."/>
            <person name="Morris P.F."/>
            <person name="Phuntumart V."/>
            <person name="Putnam N.H."/>
            <person name="Rash S."/>
            <person name="Rose J.K."/>
            <person name="Sakihama Y."/>
            <person name="Salamov A.A."/>
            <person name="Savidor A."/>
            <person name="Scheuring C.F."/>
            <person name="Smith B.M."/>
            <person name="Sobral B.W."/>
            <person name="Terry A."/>
            <person name="Torto-Alalibo T.A."/>
            <person name="Win J."/>
            <person name="Xu Z."/>
            <person name="Zhang H."/>
            <person name="Grigoriev I.V."/>
            <person name="Rokhsar D.S."/>
            <person name="Boore J.L."/>
        </authorList>
    </citation>
    <scope>NUCLEOTIDE SEQUENCE [LARGE SCALE GENOMIC DNA]</scope>
    <source>
        <strain evidence="5 6">P6497</strain>
    </source>
</reference>
<dbReference type="KEGG" id="psoj:PHYSODRAFT_347259"/>
<evidence type="ECO:0008006" key="7">
    <source>
        <dbReference type="Google" id="ProtNLM"/>
    </source>
</evidence>
<sequence length="305" mass="34299">MLLPLRRLMSFSVQSFESPLAAEQVRVRLSHRFNRRSHPDPTVEQQAAQTWAELRRQSPRLFNASKFRLQGLSDRHSSLQLDWGLTDYASYLGTCCSELAPRLLQDGCQLQEGDAFAFLSRKVGVAAVLETADAHVALIKRSKSVGLYQDLLDTPGGHPEPSHIQLTEDVLRTMEDEGNEDERRRLEVAARDEFFRSIVTEVHEEVNVAPLLQQPPTLLGVVLQTDACTPSFSFHIKTECSAEQLKELYRAGPADKFESVKLELLPSESLLVEGSTTLDELKLTPSAKGTLGLWRKHTLRARQQQ</sequence>
<dbReference type="SUPFAM" id="SSF55811">
    <property type="entry name" value="Nudix"/>
    <property type="match status" value="1"/>
</dbReference>
<organism evidence="5 6">
    <name type="scientific">Phytophthora sojae (strain P6497)</name>
    <name type="common">Soybean stem and root rot agent</name>
    <name type="synonym">Phytophthora megasperma f. sp. glycines</name>
    <dbReference type="NCBI Taxonomy" id="1094619"/>
    <lineage>
        <taxon>Eukaryota</taxon>
        <taxon>Sar</taxon>
        <taxon>Stramenopiles</taxon>
        <taxon>Oomycota</taxon>
        <taxon>Peronosporomycetes</taxon>
        <taxon>Peronosporales</taxon>
        <taxon>Peronosporaceae</taxon>
        <taxon>Phytophthora</taxon>
    </lineage>
</organism>
<evidence type="ECO:0000256" key="3">
    <source>
        <dbReference type="ARBA" id="ARBA00022801"/>
    </source>
</evidence>
<evidence type="ECO:0000313" key="5">
    <source>
        <dbReference type="EMBL" id="EGZ11803.1"/>
    </source>
</evidence>
<keyword evidence="4" id="KW-0460">Magnesium</keyword>
<evidence type="ECO:0000256" key="4">
    <source>
        <dbReference type="ARBA" id="ARBA00022842"/>
    </source>
</evidence>
<gene>
    <name evidence="5" type="ORF">PHYSODRAFT_347259</name>
</gene>
<evidence type="ECO:0000313" key="6">
    <source>
        <dbReference type="Proteomes" id="UP000002640"/>
    </source>
</evidence>
<keyword evidence="3" id="KW-0378">Hydrolase</keyword>
<dbReference type="OMA" id="LCTDDGQ"/>
<dbReference type="PANTHER" id="PTHR31835:SF1">
    <property type="entry name" value="URIDINE DIPHOSPHATE GLUCOSE PYROPHOSPHATASE NUDT22"/>
    <property type="match status" value="1"/>
</dbReference>
<dbReference type="InterPro" id="IPR055295">
    <property type="entry name" value="NUDT22/NUDT9-like"/>
</dbReference>
<accession>G4ZX86</accession>
<comment type="cofactor">
    <cofactor evidence="1">
        <name>Mg(2+)</name>
        <dbReference type="ChEBI" id="CHEBI:18420"/>
    </cofactor>
</comment>
<dbReference type="InParanoid" id="G4ZX86"/>
<protein>
    <recommendedName>
        <fullName evidence="7">Nudix hydrolase domain-containing protein</fullName>
    </recommendedName>
</protein>
<dbReference type="PANTHER" id="PTHR31835">
    <property type="entry name" value="URIDINE DIPHOSPHATE GLUCOSE PYROPHOSPHATASE"/>
    <property type="match status" value="1"/>
</dbReference>
<proteinExistence type="predicted"/>
<dbReference type="SMR" id="G4ZX86"/>
<evidence type="ECO:0000256" key="1">
    <source>
        <dbReference type="ARBA" id="ARBA00001946"/>
    </source>
</evidence>
<dbReference type="AlphaFoldDB" id="G4ZX86"/>
<dbReference type="Proteomes" id="UP000002640">
    <property type="component" value="Unassembled WGS sequence"/>
</dbReference>
<keyword evidence="6" id="KW-1185">Reference proteome</keyword>
<dbReference type="EMBL" id="JH159157">
    <property type="protein sequence ID" value="EGZ11803.1"/>
    <property type="molecule type" value="Genomic_DNA"/>
</dbReference>
<dbReference type="GO" id="GO:0046872">
    <property type="term" value="F:metal ion binding"/>
    <property type="evidence" value="ECO:0007669"/>
    <property type="project" value="UniProtKB-KW"/>
</dbReference>
<dbReference type="RefSeq" id="XP_009532136.1">
    <property type="nucleotide sequence ID" value="XM_009533841.1"/>
</dbReference>
<dbReference type="GO" id="GO:0052751">
    <property type="term" value="F:GDP-mannose hydrolase activity"/>
    <property type="evidence" value="ECO:0007669"/>
    <property type="project" value="TreeGrafter"/>
</dbReference>